<reference evidence="2" key="1">
    <citation type="journal article" date="2001" name="Science">
        <title>The sequence of the human genome.</title>
        <authorList>
            <person name="Venter J.C."/>
            <person name="Adams M.D."/>
            <person name="Myers E.W."/>
            <person name="Li P.W."/>
            <person name="Mural R.J."/>
            <person name="Sutton G.G."/>
            <person name="Smith H.O."/>
            <person name="Yandell M."/>
            <person name="Evans C.A."/>
            <person name="Holt R.A."/>
            <person name="Gocayne J.D."/>
            <person name="Amanatides P."/>
            <person name="Ballew R.M."/>
            <person name="Huson D.H."/>
            <person name="Wortman J.R."/>
            <person name="Zhang Q."/>
            <person name="Kodira C.D."/>
            <person name="Zheng X.H."/>
            <person name="Chen L."/>
            <person name="Skupski M."/>
            <person name="Subramanian G."/>
            <person name="Thomas P.D."/>
            <person name="Zhang J."/>
            <person name="Gabor Miklos G.L."/>
            <person name="Nelson C."/>
            <person name="Broder S."/>
            <person name="Clark A.G."/>
            <person name="Nadeau J."/>
            <person name="McKusick V.A."/>
            <person name="Zinder N."/>
            <person name="Levine A.J."/>
            <person name="Roberts R.J."/>
            <person name="Simon M."/>
            <person name="Slayman C."/>
            <person name="Hunkapiller M."/>
            <person name="Bolanos R."/>
            <person name="Delcher A."/>
            <person name="Dew I."/>
            <person name="Fasulo D."/>
            <person name="Flanigan M."/>
            <person name="Florea L."/>
            <person name="Halpern A."/>
            <person name="Hannenhalli S."/>
            <person name="Kravitz S."/>
            <person name="Levy S."/>
            <person name="Mobarry C."/>
            <person name="Reinert K."/>
            <person name="Remington K."/>
            <person name="Abu-Threideh J."/>
            <person name="Beasley E."/>
            <person name="Biddick K."/>
            <person name="Bonazzi V."/>
            <person name="Brandon R."/>
            <person name="Cargill M."/>
            <person name="Chandramouliswaran I."/>
            <person name="Charlab R."/>
            <person name="Chaturvedi K."/>
            <person name="Deng Z."/>
            <person name="Di Francesco V."/>
            <person name="Dunn P."/>
            <person name="Eilbeck K."/>
            <person name="Evangelista C."/>
            <person name="Gabrielian A.E."/>
            <person name="Gan W."/>
            <person name="Ge W."/>
            <person name="Gong F."/>
            <person name="Gu Z."/>
            <person name="Guan P."/>
            <person name="Heiman T.J."/>
            <person name="Higgins M.E."/>
            <person name="Ji R.R."/>
            <person name="Ke Z."/>
            <person name="Ketchum K.A."/>
            <person name="Lai Z."/>
            <person name="Lei Y."/>
            <person name="Li Z."/>
            <person name="Li J."/>
            <person name="Liang Y."/>
            <person name="Lin X."/>
            <person name="Lu F."/>
            <person name="Merkulov G.V."/>
            <person name="Milshina N."/>
            <person name="Moore H.M."/>
            <person name="Naik A.K."/>
            <person name="Narayan V.A."/>
            <person name="Neelam B."/>
            <person name="Nusskern D."/>
            <person name="Rusch D.B."/>
            <person name="Salzberg S."/>
            <person name="Shao W."/>
            <person name="Shue B."/>
            <person name="Sun J."/>
            <person name="Wang Z."/>
            <person name="Wang A."/>
            <person name="Wang X."/>
            <person name="Wang J."/>
            <person name="Wei M."/>
            <person name="Wides R."/>
            <person name="Xiao C."/>
            <person name="Yan C."/>
            <person name="Yao A."/>
            <person name="Ye J."/>
            <person name="Zhan M."/>
            <person name="Zhang W."/>
            <person name="Zhang H."/>
            <person name="Zhao Q."/>
            <person name="Zheng L."/>
            <person name="Zhong F."/>
            <person name="Zhong W."/>
            <person name="Zhu S."/>
            <person name="Zhao S."/>
            <person name="Gilbert D."/>
            <person name="Baumhueter S."/>
            <person name="Spier G."/>
            <person name="Carter C."/>
            <person name="Cravchik A."/>
            <person name="Woodage T."/>
            <person name="Ali F."/>
            <person name="An H."/>
            <person name="Awe A."/>
            <person name="Baldwin D."/>
            <person name="Baden H."/>
            <person name="Barnstead M."/>
            <person name="Barrow I."/>
            <person name="Beeson K."/>
            <person name="Busam D."/>
            <person name="Carver A."/>
            <person name="Center A."/>
            <person name="Cheng M.L."/>
            <person name="Curry L."/>
            <person name="Danaher S."/>
            <person name="Davenport L."/>
            <person name="Desilets R."/>
            <person name="Dietz S."/>
            <person name="Dodson K."/>
            <person name="Doup L."/>
            <person name="Ferriera S."/>
            <person name="Garg N."/>
            <person name="Gluecksmann A."/>
            <person name="Hart B."/>
            <person name="Haynes J."/>
            <person name="Haynes C."/>
            <person name="Heiner C."/>
            <person name="Hladun S."/>
            <person name="Hostin D."/>
            <person name="Houck J."/>
            <person name="Howland T."/>
            <person name="Ibegwam C."/>
            <person name="Johnson J."/>
            <person name="Kalush F."/>
            <person name="Kline L."/>
            <person name="Koduru S."/>
            <person name="Love A."/>
            <person name="Mann F."/>
            <person name="May D."/>
            <person name="McCawley S."/>
            <person name="McIntosh T."/>
            <person name="McMullen I."/>
            <person name="Moy M."/>
            <person name="Moy L."/>
            <person name="Murphy B."/>
            <person name="Nelson K."/>
            <person name="Pfannkoch C."/>
            <person name="Pratts E."/>
            <person name="Puri V."/>
            <person name="Qureshi H."/>
            <person name="Reardon M."/>
            <person name="Rodriguez R."/>
            <person name="Rogers Y.H."/>
            <person name="Romblad D."/>
            <person name="Ruhfel B."/>
            <person name="Scott R."/>
            <person name="Sitter C."/>
            <person name="Smallwood M."/>
            <person name="Stewart E."/>
            <person name="Strong R."/>
            <person name="Suh E."/>
            <person name="Thomas R."/>
            <person name="Tint N.N."/>
            <person name="Tse S."/>
            <person name="Vech C."/>
            <person name="Wang G."/>
            <person name="Wetter J."/>
            <person name="Williams S."/>
            <person name="Williams M."/>
            <person name="Windsor S."/>
            <person name="Winn-Deen E."/>
            <person name="Wolfe K."/>
            <person name="Zaveri J."/>
            <person name="Zaveri K."/>
            <person name="Abril J.F."/>
            <person name="Guigo R."/>
            <person name="Campbell M.J."/>
            <person name="Sjolander K.V."/>
            <person name="Karlak B."/>
            <person name="Kejariwal A."/>
            <person name="Mi H."/>
            <person name="Lazareva B."/>
            <person name="Hatton T."/>
            <person name="Narechania A."/>
            <person name="Diemer K."/>
            <person name="Muruganujan A."/>
            <person name="Guo N."/>
            <person name="Sato S."/>
            <person name="Bafna V."/>
            <person name="Istrail S."/>
            <person name="Lippert R."/>
            <person name="Schwartz R."/>
            <person name="Walenz B."/>
            <person name="Yooseph S."/>
            <person name="Allen D."/>
            <person name="Basu A."/>
            <person name="Baxendale J."/>
            <person name="Blick L."/>
            <person name="Caminha M."/>
            <person name="Carnes-Stine J."/>
            <person name="Caulk P."/>
            <person name="Chiang Y.H."/>
            <person name="Coyne M."/>
            <person name="Dahlke C."/>
            <person name="Mays A."/>
            <person name="Dombroski M."/>
            <person name="Donnelly M."/>
            <person name="Ely D."/>
            <person name="Esparham S."/>
            <person name="Fosler C."/>
            <person name="Gire H."/>
            <person name="Glanowski S."/>
            <person name="Glasser K."/>
            <person name="Glodek A."/>
            <person name="Gorokhov M."/>
            <person name="Graham K."/>
            <person name="Gropman B."/>
            <person name="Harris M."/>
            <person name="Heil J."/>
            <person name="Henderson S."/>
            <person name="Hoover J."/>
            <person name="Jennings D."/>
            <person name="Jordan C."/>
            <person name="Jordan J."/>
            <person name="Kasha J."/>
            <person name="Kagan L."/>
            <person name="Kraft C."/>
            <person name="Levitsky A."/>
            <person name="Lewis M."/>
            <person name="Liu X."/>
            <person name="Lopez J."/>
            <person name="Ma D."/>
            <person name="Majoros W."/>
            <person name="McDaniel J."/>
            <person name="Murphy S."/>
            <person name="Newman M."/>
            <person name="Nguyen T."/>
            <person name="Nguyen N."/>
            <person name="Nodell M."/>
            <person name="Pan S."/>
            <person name="Peck J."/>
            <person name="Peterson M."/>
            <person name="Rowe W."/>
            <person name="Sanders R."/>
            <person name="Scott J."/>
            <person name="Simpson M."/>
            <person name="Smith T."/>
            <person name="Sprague A."/>
            <person name="Stockwell T."/>
            <person name="Turner R."/>
            <person name="Venter E."/>
            <person name="Wang M."/>
            <person name="Wen M."/>
            <person name="Wu D."/>
            <person name="Wu M."/>
            <person name="Xia A."/>
            <person name="Zandieh A."/>
            <person name="Zhu X."/>
        </authorList>
    </citation>
    <scope>NUCLEOTIDE SEQUENCE</scope>
</reference>
<dbReference type="PANTHER" id="PTHR43917">
    <property type="match status" value="1"/>
</dbReference>
<dbReference type="InterPro" id="IPR036249">
    <property type="entry name" value="Thioredoxin-like_sf"/>
</dbReference>
<evidence type="ECO:0007829" key="6">
    <source>
        <dbReference type="ProteomicsDB" id="A0A0G2JMS2"/>
    </source>
</evidence>
<dbReference type="Gene3D" id="3.40.30.10">
    <property type="entry name" value="Glutaredoxin"/>
    <property type="match status" value="1"/>
</dbReference>
<evidence type="ECO:0007829" key="7">
    <source>
        <dbReference type="PubMed" id="21269460"/>
    </source>
</evidence>
<gene>
    <name evidence="2 3" type="primary">GSTT1</name>
    <name evidence="2" type="ORF">hCG_39955</name>
</gene>
<dbReference type="AlphaFoldDB" id="A0A0G2JMS2"/>
<dbReference type="InterPro" id="IPR004045">
    <property type="entry name" value="Glutathione_S-Trfase_N"/>
</dbReference>
<evidence type="ECO:0000313" key="2">
    <source>
        <dbReference type="EMBL" id="EAW59635.1"/>
    </source>
</evidence>
<proteinExistence type="evidence at protein level"/>
<organism evidence="3 4">
    <name type="scientific">Homo sapiens</name>
    <name type="common">Human</name>
    <dbReference type="NCBI Taxonomy" id="9606"/>
    <lineage>
        <taxon>Eukaryota</taxon>
        <taxon>Metazoa</taxon>
        <taxon>Chordata</taxon>
        <taxon>Craniata</taxon>
        <taxon>Vertebrata</taxon>
        <taxon>Euteleostomi</taxon>
        <taxon>Mammalia</taxon>
        <taxon>Eutheria</taxon>
        <taxon>Euarchontoglires</taxon>
        <taxon>Primates</taxon>
        <taxon>Haplorrhini</taxon>
        <taxon>Catarrhini</taxon>
        <taxon>Hominidae</taxon>
        <taxon>Homo</taxon>
    </lineage>
</organism>
<dbReference type="InterPro" id="IPR051369">
    <property type="entry name" value="GST_Theta"/>
</dbReference>
<sequence>MGLELYLDLLSQPCRAVYIFAKKNDIPFELRIVDLIKVWPSCST</sequence>
<name>A0A0G2JMS2_HUMAN</name>
<evidence type="ECO:0000313" key="3">
    <source>
        <dbReference type="Ensembl" id="ENSP00000479871.2"/>
    </source>
</evidence>
<reference evidence="3" key="4">
    <citation type="submission" date="2025-05" db="UniProtKB">
        <authorList>
            <consortium name="Ensembl"/>
        </authorList>
    </citation>
    <scope>IDENTIFICATION</scope>
</reference>
<dbReference type="OpenTargets" id="ENSG00000277656"/>
<dbReference type="Proteomes" id="UP000005640">
    <property type="component" value="Unplaced"/>
</dbReference>
<dbReference type="Bgee" id="ENSG00000277656">
    <property type="expression patterns" value="Expressed in vena cava and 148 other cell types or tissues"/>
</dbReference>
<accession>A0A0G2JMS2</accession>
<reference evidence="2" key="2">
    <citation type="submission" date="2005-07" db="EMBL/GenBank/DDBJ databases">
        <authorList>
            <person name="Mural R.J."/>
            <person name="Istrail S."/>
            <person name="Sutton G."/>
            <person name="Florea L."/>
            <person name="Halpern A.L."/>
            <person name="Mobarry C.M."/>
            <person name="Lippert R."/>
            <person name="Walenz B."/>
            <person name="Shatkay H."/>
            <person name="Dew I."/>
            <person name="Miller J.R."/>
            <person name="Flanigan M.J."/>
            <person name="Edwards N.J."/>
            <person name="Bolanos R."/>
            <person name="Fasulo D."/>
            <person name="Halldorsson B.V."/>
            <person name="Hannenhalli S."/>
            <person name="Turner R."/>
            <person name="Yooseph S."/>
            <person name="Lu F."/>
            <person name="Nusskern D.R."/>
            <person name="Shue B.C."/>
            <person name="Zheng X.H."/>
            <person name="Zhong F."/>
            <person name="Delcher A.L."/>
            <person name="Huson D.H."/>
            <person name="Kravitz S.A."/>
            <person name="Mouchard L."/>
            <person name="Reinert K."/>
            <person name="Remington K.A."/>
            <person name="Clark A.G."/>
            <person name="Waterman M.S."/>
            <person name="Eichler E.E."/>
            <person name="Adams M.D."/>
            <person name="Hunkapiller M.W."/>
            <person name="Myers E.W."/>
            <person name="Venter J.C."/>
        </authorList>
    </citation>
    <scope>NUCLEOTIDE SEQUENCE</scope>
</reference>
<protein>
    <submittedName>
        <fullName evidence="2 3">Glutathione S-transferase theta 1</fullName>
    </submittedName>
</protein>
<dbReference type="GO" id="GO:0016740">
    <property type="term" value="F:transferase activity"/>
    <property type="evidence" value="ECO:0007669"/>
    <property type="project" value="UniProtKB-KW"/>
</dbReference>
<evidence type="ECO:0000313" key="4">
    <source>
        <dbReference type="Proteomes" id="UP000005640"/>
    </source>
</evidence>
<dbReference type="SUPFAM" id="SSF52833">
    <property type="entry name" value="Thioredoxin-like"/>
    <property type="match status" value="1"/>
</dbReference>
<keyword evidence="4" id="KW-1185">Reference proteome</keyword>
<dbReference type="HGNC" id="HGNC:4641">
    <property type="gene designation" value="GSTT1"/>
</dbReference>
<dbReference type="PANTHER" id="PTHR43917:SF9">
    <property type="entry name" value="GLUTATHIONE S-TRANSFERASE THETA-1"/>
    <property type="match status" value="1"/>
</dbReference>
<dbReference type="PROSITE" id="PS50404">
    <property type="entry name" value="GST_NTER"/>
    <property type="match status" value="1"/>
</dbReference>
<evidence type="ECO:0000259" key="1">
    <source>
        <dbReference type="PROSITE" id="PS50404"/>
    </source>
</evidence>
<feature type="domain" description="GST N-terminal" evidence="1">
    <location>
        <begin position="1"/>
        <end position="44"/>
    </location>
</feature>
<keyword evidence="5 6" id="KW-1267">Proteomics identification</keyword>
<dbReference type="SMR" id="A0A0G2JMS2"/>
<keyword evidence="2" id="KW-0808">Transferase</keyword>
<evidence type="ECO:0007829" key="5">
    <source>
        <dbReference type="PeptideAtlas" id="A0A0G2JMS2"/>
    </source>
</evidence>
<reference evidence="7" key="3">
    <citation type="journal article" date="2011" name="BMC Syst. Biol.">
        <title>Initial characterization of the human central proteome.</title>
        <authorList>
            <person name="Burkard T.R."/>
            <person name="Planyavsky M."/>
            <person name="Kaupe I."/>
            <person name="Breitwieser F.P."/>
            <person name="Burckstummer T."/>
            <person name="Bennett K.L."/>
            <person name="Superti-Furga G."/>
            <person name="Colinge J."/>
        </authorList>
    </citation>
    <scope>IDENTIFICATION BY MASS SPECTROMETRY [LARGE SCALE ANALYSIS]</scope>
</reference>
<dbReference type="EMBL" id="CH471095">
    <property type="protein sequence ID" value="EAW59635.1"/>
    <property type="molecule type" value="Genomic_DNA"/>
</dbReference>
<dbReference type="Ensembl" id="ENST00000621513.3">
    <property type="protein sequence ID" value="ENSP00000479871.2"/>
    <property type="gene ID" value="ENSG00000277656.3"/>
</dbReference>